<evidence type="ECO:0000313" key="2">
    <source>
        <dbReference type="EMBL" id="RAQ94631.1"/>
    </source>
</evidence>
<dbReference type="Proteomes" id="UP000248706">
    <property type="component" value="Unassembled WGS sequence"/>
</dbReference>
<evidence type="ECO:0000313" key="3">
    <source>
        <dbReference type="Proteomes" id="UP000248706"/>
    </source>
</evidence>
<sequence>MDGDDPNTGGTIKMATALQALTDVQALPLSSCPLCGQQQTQAEAASWPDRAPAPSLVPGSKPGAGPKLSSHPDEKTSLFQRREC</sequence>
<feature type="region of interest" description="Disordered" evidence="1">
    <location>
        <begin position="37"/>
        <end position="84"/>
    </location>
</feature>
<protein>
    <submittedName>
        <fullName evidence="2">Uncharacterized protein</fullName>
    </submittedName>
</protein>
<name>A0A328VCV6_9CHLR</name>
<gene>
    <name evidence="2" type="ORF">A4R35_03730</name>
</gene>
<accession>A0A328VCV6</accession>
<dbReference type="AlphaFoldDB" id="A0A328VCV6"/>
<evidence type="ECO:0000256" key="1">
    <source>
        <dbReference type="SAM" id="MobiDB-lite"/>
    </source>
</evidence>
<comment type="caution">
    <text evidence="2">The sequence shown here is derived from an EMBL/GenBank/DDBJ whole genome shotgun (WGS) entry which is preliminary data.</text>
</comment>
<dbReference type="EMBL" id="MCIF01000002">
    <property type="protein sequence ID" value="RAQ94631.1"/>
    <property type="molecule type" value="Genomic_DNA"/>
</dbReference>
<organism evidence="2 3">
    <name type="scientific">Thermogemmatispora tikiterensis</name>
    <dbReference type="NCBI Taxonomy" id="1825093"/>
    <lineage>
        <taxon>Bacteria</taxon>
        <taxon>Bacillati</taxon>
        <taxon>Chloroflexota</taxon>
        <taxon>Ktedonobacteria</taxon>
        <taxon>Thermogemmatisporales</taxon>
        <taxon>Thermogemmatisporaceae</taxon>
        <taxon>Thermogemmatispora</taxon>
    </lineage>
</organism>
<proteinExistence type="predicted"/>
<feature type="compositionally biased region" description="Basic and acidic residues" evidence="1">
    <location>
        <begin position="70"/>
        <end position="84"/>
    </location>
</feature>
<reference evidence="2 3" key="1">
    <citation type="submission" date="2016-08" db="EMBL/GenBank/DDBJ databases">
        <title>Analysis of Carbohydrate Active Enzymes in Thermogemmatispora T81 Reveals Carbohydrate Degradation Ability.</title>
        <authorList>
            <person name="Tomazini A."/>
            <person name="Lal S."/>
            <person name="Stott M."/>
            <person name="Henrissat B."/>
            <person name="Polikarpov I."/>
            <person name="Sparling R."/>
            <person name="Levin D.B."/>
        </authorList>
    </citation>
    <scope>NUCLEOTIDE SEQUENCE [LARGE SCALE GENOMIC DNA]</scope>
    <source>
        <strain evidence="2 3">T81</strain>
    </source>
</reference>
<keyword evidence="3" id="KW-1185">Reference proteome</keyword>